<organism evidence="3 4">
    <name type="scientific">Pararhizobium capsulatum DSM 1112</name>
    <dbReference type="NCBI Taxonomy" id="1121113"/>
    <lineage>
        <taxon>Bacteria</taxon>
        <taxon>Pseudomonadati</taxon>
        <taxon>Pseudomonadota</taxon>
        <taxon>Alphaproteobacteria</taxon>
        <taxon>Hyphomicrobiales</taxon>
        <taxon>Rhizobiaceae</taxon>
        <taxon>Rhizobium/Agrobacterium group</taxon>
        <taxon>Pararhizobium</taxon>
    </lineage>
</organism>
<dbReference type="EMBL" id="JAUSVF010000001">
    <property type="protein sequence ID" value="MDQ0319006.1"/>
    <property type="molecule type" value="Genomic_DNA"/>
</dbReference>
<reference evidence="3 4" key="1">
    <citation type="submission" date="2023-07" db="EMBL/GenBank/DDBJ databases">
        <title>Genomic Encyclopedia of Type Strains, Phase IV (KMG-IV): sequencing the most valuable type-strain genomes for metagenomic binning, comparative biology and taxonomic classification.</title>
        <authorList>
            <person name="Goeker M."/>
        </authorList>
    </citation>
    <scope>NUCLEOTIDE SEQUENCE [LARGE SCALE GENOMIC DNA]</scope>
    <source>
        <strain evidence="3 4">DSM 1112</strain>
    </source>
</reference>
<sequence length="64" mass="7091">MDSETFETLPGPIALVVDDEPLVRMDTADIIAEAGFHVIEAATADEAFEFLKKHNSLRLLFTDI</sequence>
<gene>
    <name evidence="3" type="ORF">QO002_001144</name>
</gene>
<comment type="caution">
    <text evidence="3">The sequence shown here is derived from an EMBL/GenBank/DDBJ whole genome shotgun (WGS) entry which is preliminary data.</text>
</comment>
<dbReference type="PROSITE" id="PS50110">
    <property type="entry name" value="RESPONSE_REGULATORY"/>
    <property type="match status" value="1"/>
</dbReference>
<accession>A0ABU0BL77</accession>
<dbReference type="Proteomes" id="UP001230207">
    <property type="component" value="Unassembled WGS sequence"/>
</dbReference>
<dbReference type="RefSeq" id="WP_307227531.1">
    <property type="nucleotide sequence ID" value="NZ_JAUSVF010000001.1"/>
</dbReference>
<dbReference type="InterPro" id="IPR011006">
    <property type="entry name" value="CheY-like_superfamily"/>
</dbReference>
<evidence type="ECO:0000256" key="1">
    <source>
        <dbReference type="PROSITE-ProRule" id="PRU00169"/>
    </source>
</evidence>
<keyword evidence="4" id="KW-1185">Reference proteome</keyword>
<feature type="modified residue" description="4-aspartylphosphate" evidence="1">
    <location>
        <position position="63"/>
    </location>
</feature>
<proteinExistence type="predicted"/>
<dbReference type="Gene3D" id="3.40.50.2300">
    <property type="match status" value="1"/>
</dbReference>
<protein>
    <submittedName>
        <fullName evidence="3">CheY-like chemotaxis protein</fullName>
    </submittedName>
</protein>
<evidence type="ECO:0000313" key="4">
    <source>
        <dbReference type="Proteomes" id="UP001230207"/>
    </source>
</evidence>
<feature type="domain" description="Response regulatory" evidence="2">
    <location>
        <begin position="13"/>
        <end position="64"/>
    </location>
</feature>
<dbReference type="SUPFAM" id="SSF52172">
    <property type="entry name" value="CheY-like"/>
    <property type="match status" value="1"/>
</dbReference>
<dbReference type="InterPro" id="IPR001789">
    <property type="entry name" value="Sig_transdc_resp-reg_receiver"/>
</dbReference>
<evidence type="ECO:0000259" key="2">
    <source>
        <dbReference type="PROSITE" id="PS50110"/>
    </source>
</evidence>
<evidence type="ECO:0000313" key="3">
    <source>
        <dbReference type="EMBL" id="MDQ0319006.1"/>
    </source>
</evidence>
<name>A0ABU0BL77_9HYPH</name>
<keyword evidence="1" id="KW-0597">Phosphoprotein</keyword>